<organism evidence="3 4">
    <name type="scientific">Neoroseomonas marina</name>
    <dbReference type="NCBI Taxonomy" id="1232220"/>
    <lineage>
        <taxon>Bacteria</taxon>
        <taxon>Pseudomonadati</taxon>
        <taxon>Pseudomonadota</taxon>
        <taxon>Alphaproteobacteria</taxon>
        <taxon>Acetobacterales</taxon>
        <taxon>Acetobacteraceae</taxon>
        <taxon>Neoroseomonas</taxon>
    </lineage>
</organism>
<feature type="region of interest" description="Disordered" evidence="1">
    <location>
        <begin position="90"/>
        <end position="152"/>
    </location>
</feature>
<keyword evidence="4" id="KW-1185">Reference proteome</keyword>
<dbReference type="InterPro" id="IPR036390">
    <property type="entry name" value="WH_DNA-bd_sf"/>
</dbReference>
<accession>A0A848ED56</accession>
<evidence type="ECO:0000313" key="3">
    <source>
        <dbReference type="EMBL" id="NMJ42032.1"/>
    </source>
</evidence>
<gene>
    <name evidence="3" type="ORF">GWK16_12325</name>
</gene>
<dbReference type="Pfam" id="PF01638">
    <property type="entry name" value="HxlR"/>
    <property type="match status" value="1"/>
</dbReference>
<feature type="region of interest" description="Disordered" evidence="1">
    <location>
        <begin position="165"/>
        <end position="199"/>
    </location>
</feature>
<dbReference type="EMBL" id="JABBKX010000003">
    <property type="protein sequence ID" value="NMJ42032.1"/>
    <property type="molecule type" value="Genomic_DNA"/>
</dbReference>
<dbReference type="InterPro" id="IPR036388">
    <property type="entry name" value="WH-like_DNA-bd_sf"/>
</dbReference>
<sequence length="199" mass="21789">MDLLASSRAARSVAMTGDGQLCSVVKTSEFVAERWTWLIWREFRCGPGPCNDRRRRLPLMSKASFAQRLRALEQRGVISITTKVIGPSDVRASTTAGEDVRRSSKRWGSGGGAYPGDPAARGCRPASPPAVRRWPDPALVLPGPARRHELRRPQHCFGARRHRLREATPSGRARLGAARPLRQAAQTEVRLPPAGGLEA</sequence>
<dbReference type="InterPro" id="IPR002577">
    <property type="entry name" value="HTH_HxlR"/>
</dbReference>
<dbReference type="AlphaFoldDB" id="A0A848ED56"/>
<dbReference type="Proteomes" id="UP000548582">
    <property type="component" value="Unassembled WGS sequence"/>
</dbReference>
<comment type="caution">
    <text evidence="3">The sequence shown here is derived from an EMBL/GenBank/DDBJ whole genome shotgun (WGS) entry which is preliminary data.</text>
</comment>
<name>A0A848ED56_9PROT</name>
<evidence type="ECO:0000256" key="1">
    <source>
        <dbReference type="SAM" id="MobiDB-lite"/>
    </source>
</evidence>
<dbReference type="Gene3D" id="1.10.10.10">
    <property type="entry name" value="Winged helix-like DNA-binding domain superfamily/Winged helix DNA-binding domain"/>
    <property type="match status" value="1"/>
</dbReference>
<dbReference type="SUPFAM" id="SSF46785">
    <property type="entry name" value="Winged helix' DNA-binding domain"/>
    <property type="match status" value="1"/>
</dbReference>
<evidence type="ECO:0000313" key="4">
    <source>
        <dbReference type="Proteomes" id="UP000548582"/>
    </source>
</evidence>
<evidence type="ECO:0000259" key="2">
    <source>
        <dbReference type="PROSITE" id="PS51118"/>
    </source>
</evidence>
<proteinExistence type="predicted"/>
<feature type="domain" description="HTH hxlR-type" evidence="2">
    <location>
        <begin position="22"/>
        <end position="120"/>
    </location>
</feature>
<protein>
    <recommendedName>
        <fullName evidence="2">HTH hxlR-type domain-containing protein</fullName>
    </recommendedName>
</protein>
<dbReference type="PROSITE" id="PS51118">
    <property type="entry name" value="HTH_HXLR"/>
    <property type="match status" value="1"/>
</dbReference>
<feature type="compositionally biased region" description="Low complexity" evidence="1">
    <location>
        <begin position="171"/>
        <end position="186"/>
    </location>
</feature>
<reference evidence="3 4" key="1">
    <citation type="submission" date="2020-03" db="EMBL/GenBank/DDBJ databases">
        <authorList>
            <person name="Sun Q."/>
        </authorList>
    </citation>
    <scope>NUCLEOTIDE SEQUENCE [LARGE SCALE GENOMIC DNA]</scope>
    <source>
        <strain evidence="3 4">JC162</strain>
    </source>
</reference>